<comment type="caution">
    <text evidence="4">The sequence shown here is derived from an EMBL/GenBank/DDBJ whole genome shotgun (WGS) entry which is preliminary data.</text>
</comment>
<dbReference type="PANTHER" id="PTHR32448">
    <property type="entry name" value="OS08G0158400 PROTEIN"/>
    <property type="match status" value="1"/>
</dbReference>
<dbReference type="EMBL" id="JBBNAE010000010">
    <property type="protein sequence ID" value="KAK9091517.1"/>
    <property type="molecule type" value="Genomic_DNA"/>
</dbReference>
<dbReference type="Proteomes" id="UP001417504">
    <property type="component" value="Unassembled WGS sequence"/>
</dbReference>
<evidence type="ECO:0000313" key="4">
    <source>
        <dbReference type="EMBL" id="KAK9091517.1"/>
    </source>
</evidence>
<sequence length="198" mass="22807">MGRANTTINASFQTLYLGKSKDLLNVLKQSFPELGIKSSDCAEMSWIQSALFFADFPPNGPVSLLLNRTQITTRFFKAKSDFVTEPISETGLKGIWNRLYEAEEPHIYATFGFVDINWMRRFYRYMAPYVSKSPRAAYINYRDLDLGQSRNSTASYAQARAWGVKYFNKTFERLVQVKSKFDPDNFFRNEQSIPVVPA</sequence>
<keyword evidence="5" id="KW-1185">Reference proteome</keyword>
<dbReference type="Gene3D" id="3.40.462.20">
    <property type="match status" value="2"/>
</dbReference>
<evidence type="ECO:0000256" key="2">
    <source>
        <dbReference type="ARBA" id="ARBA00022827"/>
    </source>
</evidence>
<gene>
    <name evidence="4" type="ORF">Sjap_024694</name>
</gene>
<dbReference type="GO" id="GO:0016491">
    <property type="term" value="F:oxidoreductase activity"/>
    <property type="evidence" value="ECO:0007669"/>
    <property type="project" value="InterPro"/>
</dbReference>
<proteinExistence type="predicted"/>
<name>A0AAP0EIQ9_9MAGN</name>
<dbReference type="Pfam" id="PF08031">
    <property type="entry name" value="BBE"/>
    <property type="match status" value="1"/>
</dbReference>
<dbReference type="GO" id="GO:0050660">
    <property type="term" value="F:flavin adenine dinucleotide binding"/>
    <property type="evidence" value="ECO:0007669"/>
    <property type="project" value="InterPro"/>
</dbReference>
<evidence type="ECO:0000313" key="5">
    <source>
        <dbReference type="Proteomes" id="UP001417504"/>
    </source>
</evidence>
<dbReference type="Gene3D" id="3.30.465.10">
    <property type="match status" value="2"/>
</dbReference>
<dbReference type="AlphaFoldDB" id="A0AAP0EIQ9"/>
<dbReference type="InterPro" id="IPR016169">
    <property type="entry name" value="FAD-bd_PCMH_sub2"/>
</dbReference>
<organism evidence="4 5">
    <name type="scientific">Stephania japonica</name>
    <dbReference type="NCBI Taxonomy" id="461633"/>
    <lineage>
        <taxon>Eukaryota</taxon>
        <taxon>Viridiplantae</taxon>
        <taxon>Streptophyta</taxon>
        <taxon>Embryophyta</taxon>
        <taxon>Tracheophyta</taxon>
        <taxon>Spermatophyta</taxon>
        <taxon>Magnoliopsida</taxon>
        <taxon>Ranunculales</taxon>
        <taxon>Menispermaceae</taxon>
        <taxon>Menispermoideae</taxon>
        <taxon>Cissampelideae</taxon>
        <taxon>Stephania</taxon>
    </lineage>
</organism>
<dbReference type="InterPro" id="IPR012951">
    <property type="entry name" value="BBE"/>
</dbReference>
<feature type="domain" description="Berberine/berberine-like" evidence="3">
    <location>
        <begin position="137"/>
        <end position="194"/>
    </location>
</feature>
<protein>
    <recommendedName>
        <fullName evidence="3">Berberine/berberine-like domain-containing protein</fullName>
    </recommendedName>
</protein>
<evidence type="ECO:0000259" key="3">
    <source>
        <dbReference type="Pfam" id="PF08031"/>
    </source>
</evidence>
<keyword evidence="2" id="KW-0274">FAD</keyword>
<accession>A0AAP0EIQ9</accession>
<keyword evidence="1" id="KW-0285">Flavoprotein</keyword>
<reference evidence="4 5" key="1">
    <citation type="submission" date="2024-01" db="EMBL/GenBank/DDBJ databases">
        <title>Genome assemblies of Stephania.</title>
        <authorList>
            <person name="Yang L."/>
        </authorList>
    </citation>
    <scope>NUCLEOTIDE SEQUENCE [LARGE SCALE GENOMIC DNA]</scope>
    <source>
        <strain evidence="4">QJT</strain>
        <tissue evidence="4">Leaf</tissue>
    </source>
</reference>
<evidence type="ECO:0000256" key="1">
    <source>
        <dbReference type="ARBA" id="ARBA00022630"/>
    </source>
</evidence>